<evidence type="ECO:0000256" key="2">
    <source>
        <dbReference type="SAM" id="Phobius"/>
    </source>
</evidence>
<feature type="region of interest" description="Disordered" evidence="1">
    <location>
        <begin position="618"/>
        <end position="668"/>
    </location>
</feature>
<keyword evidence="3" id="KW-0732">Signal</keyword>
<evidence type="ECO:0000313" key="5">
    <source>
        <dbReference type="Proteomes" id="UP000823405"/>
    </source>
</evidence>
<gene>
    <name evidence="4" type="ORF">BGZ97_004395</name>
</gene>
<keyword evidence="2" id="KW-0472">Membrane</keyword>
<dbReference type="AlphaFoldDB" id="A0A9P6UWS1"/>
<feature type="compositionally biased region" description="Low complexity" evidence="1">
    <location>
        <begin position="145"/>
        <end position="154"/>
    </location>
</feature>
<dbReference type="EMBL" id="JAAAIN010000021">
    <property type="protein sequence ID" value="KAG0322740.1"/>
    <property type="molecule type" value="Genomic_DNA"/>
</dbReference>
<feature type="region of interest" description="Disordered" evidence="1">
    <location>
        <begin position="138"/>
        <end position="186"/>
    </location>
</feature>
<feature type="compositionally biased region" description="Acidic residues" evidence="1">
    <location>
        <begin position="801"/>
        <end position="815"/>
    </location>
</feature>
<evidence type="ECO:0000256" key="3">
    <source>
        <dbReference type="SAM" id="SignalP"/>
    </source>
</evidence>
<feature type="compositionally biased region" description="Polar residues" evidence="1">
    <location>
        <begin position="172"/>
        <end position="186"/>
    </location>
</feature>
<feature type="transmembrane region" description="Helical" evidence="2">
    <location>
        <begin position="270"/>
        <end position="289"/>
    </location>
</feature>
<feature type="region of interest" description="Disordered" evidence="1">
    <location>
        <begin position="384"/>
        <end position="416"/>
    </location>
</feature>
<keyword evidence="2" id="KW-1133">Transmembrane helix</keyword>
<dbReference type="OrthoDB" id="2445695at2759"/>
<feature type="region of interest" description="Disordered" evidence="1">
    <location>
        <begin position="477"/>
        <end position="503"/>
    </location>
</feature>
<keyword evidence="2" id="KW-0812">Transmembrane</keyword>
<organism evidence="4 5">
    <name type="scientific">Linnemannia gamsii</name>
    <dbReference type="NCBI Taxonomy" id="64522"/>
    <lineage>
        <taxon>Eukaryota</taxon>
        <taxon>Fungi</taxon>
        <taxon>Fungi incertae sedis</taxon>
        <taxon>Mucoromycota</taxon>
        <taxon>Mortierellomycotina</taxon>
        <taxon>Mortierellomycetes</taxon>
        <taxon>Mortierellales</taxon>
        <taxon>Mortierellaceae</taxon>
        <taxon>Linnemannia</taxon>
    </lineage>
</organism>
<proteinExistence type="predicted"/>
<feature type="signal peptide" evidence="3">
    <location>
        <begin position="1"/>
        <end position="17"/>
    </location>
</feature>
<feature type="compositionally biased region" description="Gly residues" evidence="1">
    <location>
        <begin position="155"/>
        <end position="169"/>
    </location>
</feature>
<feature type="compositionally biased region" description="Polar residues" evidence="1">
    <location>
        <begin position="399"/>
        <end position="412"/>
    </location>
</feature>
<feature type="transmembrane region" description="Helical" evidence="2">
    <location>
        <begin position="59"/>
        <end position="83"/>
    </location>
</feature>
<name>A0A9P6UWS1_9FUNG</name>
<feature type="chain" id="PRO_5040107956" evidence="3">
    <location>
        <begin position="18"/>
        <end position="831"/>
    </location>
</feature>
<reference evidence="4" key="1">
    <citation type="journal article" date="2020" name="Fungal Divers.">
        <title>Resolving the Mortierellaceae phylogeny through synthesis of multi-gene phylogenetics and phylogenomics.</title>
        <authorList>
            <person name="Vandepol N."/>
            <person name="Liber J."/>
            <person name="Desiro A."/>
            <person name="Na H."/>
            <person name="Kennedy M."/>
            <person name="Barry K."/>
            <person name="Grigoriev I.V."/>
            <person name="Miller A.N."/>
            <person name="O'Donnell K."/>
            <person name="Stajich J.E."/>
            <person name="Bonito G."/>
        </authorList>
    </citation>
    <scope>NUCLEOTIDE SEQUENCE</scope>
    <source>
        <strain evidence="4">NVP60</strain>
    </source>
</reference>
<feature type="compositionally biased region" description="Polar residues" evidence="1">
    <location>
        <begin position="631"/>
        <end position="649"/>
    </location>
</feature>
<feature type="region of interest" description="Disordered" evidence="1">
    <location>
        <begin position="782"/>
        <end position="831"/>
    </location>
</feature>
<protein>
    <submittedName>
        <fullName evidence="4">Uncharacterized protein</fullName>
    </submittedName>
</protein>
<evidence type="ECO:0000256" key="1">
    <source>
        <dbReference type="SAM" id="MobiDB-lite"/>
    </source>
</evidence>
<dbReference type="Proteomes" id="UP000823405">
    <property type="component" value="Unassembled WGS sequence"/>
</dbReference>
<comment type="caution">
    <text evidence="4">The sequence shown here is derived from an EMBL/GenBank/DDBJ whole genome shotgun (WGS) entry which is preliminary data.</text>
</comment>
<sequence length="831" mass="91297">MLIILFTAFSNTGFALANIITAAITGNFDFNECGHYCWFKLEPDQQDCKIRSLWAWFSFYAWMLLFIAILFASTLFVMVKIILSVTNSRSDLKQVVNQATLESIMTDSPPLQSSSSTFQRIRSMSHSLQTRTASIFSFGGRRRGTSGTTESARSGGAGVGAGAGAGTGPIPGSNSSAESRQEHQQQPITNLHPNLEGVVLPSSAELAALASPPPLTGLSLQVPLRDTLEHRGSQSRSTSSYVPPSSFPAQEIFVDLTIAKVWDQDDELSYVANIGTSIQGFLFFLVFLFDPAVIQTRREWRKYMVWRYYIEFYYSMEMPHEGREFETRFMQKCQDLDPVKYRAKLDQLTQAPPYSWSLQYDTLAMPTEFQTAYPLSAALTTDTSNAGATGGRGLDHGDNNTGDIPTTANRSSQQRDEAFAKGFTQTALPAHIAEVEESGSTHLTTFSRPAPTITIMEPTAGGSNDPMVTTMAEYTRTTSDLTSESSPTSSATASATTSATTNSTTFTTAGVSSAIDTNTDSATPPKDDEIRIHPMSRMMTLAALNSTYNSASSIRTSQDLDILPQNDQVYLDKDMATDRNVRRMNRHREAALKAPYAGDDILSFSRLTRVTTIGGGGVCGENGRTPRRYRNSANTMGSATFHNTTNTKKNSMTPSGPSTGTTGPNNEKRRSFGESLLLFIQGGHWNSATSEERYQTRFRYPRLAYLIHRIIRVMYVPKKARLPPIPDPFARRSRGGSRGVGDLYERPIARESLPTVMMTDVTVQRPGAAFCQDINEVSEAARPSSEYAGLGLGYTRPRSDDSDDYGEYEDIDDDPVQASCSTSPPRGRSRP</sequence>
<evidence type="ECO:0000313" key="4">
    <source>
        <dbReference type="EMBL" id="KAG0322740.1"/>
    </source>
</evidence>
<keyword evidence="5" id="KW-1185">Reference proteome</keyword>
<feature type="compositionally biased region" description="Low complexity" evidence="1">
    <location>
        <begin position="650"/>
        <end position="665"/>
    </location>
</feature>
<accession>A0A9P6UWS1</accession>